<dbReference type="PANTHER" id="PTHR11089">
    <property type="entry name" value="GTP-BINDING PROTEIN-RELATED"/>
    <property type="match status" value="1"/>
</dbReference>
<dbReference type="OrthoDB" id="444945at2759"/>
<dbReference type="PRINTS" id="PR00326">
    <property type="entry name" value="GTP1OBG"/>
</dbReference>
<accession>G8YUB9</accession>
<dbReference type="Pfam" id="PF08153">
    <property type="entry name" value="NGP1NT"/>
    <property type="match status" value="1"/>
</dbReference>
<keyword evidence="6 8" id="KW-0342">GTP-binding</keyword>
<dbReference type="Gene3D" id="3.40.50.300">
    <property type="entry name" value="P-loop containing nucleotide triphosphate hydrolases"/>
    <property type="match status" value="1"/>
</dbReference>
<keyword evidence="7 8" id="KW-0539">Nucleus</keyword>
<dbReference type="InParanoid" id="G8YUB9"/>
<dbReference type="GO" id="GO:0005525">
    <property type="term" value="F:GTP binding"/>
    <property type="evidence" value="ECO:0007669"/>
    <property type="project" value="UniProtKB-KW"/>
</dbReference>
<dbReference type="InterPro" id="IPR023179">
    <property type="entry name" value="GTP-bd_ortho_bundle_sf"/>
</dbReference>
<dbReference type="InterPro" id="IPR024929">
    <property type="entry name" value="GNL2_CP_dom"/>
</dbReference>
<dbReference type="InterPro" id="IPR012971">
    <property type="entry name" value="NOG2_N_dom"/>
</dbReference>
<feature type="domain" description="CP-type G" evidence="10">
    <location>
        <begin position="232"/>
        <end position="393"/>
    </location>
</feature>
<comment type="similarity">
    <text evidence="8">Belongs to the TRAFAC class YlqF/YawG GTPase family. NOG2 subfamily.</text>
</comment>
<dbReference type="PROSITE" id="PS51721">
    <property type="entry name" value="G_CP"/>
    <property type="match status" value="1"/>
</dbReference>
<evidence type="ECO:0000256" key="5">
    <source>
        <dbReference type="ARBA" id="ARBA00022741"/>
    </source>
</evidence>
<evidence type="ECO:0000313" key="12">
    <source>
        <dbReference type="Proteomes" id="UP000005222"/>
    </source>
</evidence>
<evidence type="ECO:0000256" key="4">
    <source>
        <dbReference type="ARBA" id="ARBA00022127"/>
    </source>
</evidence>
<evidence type="ECO:0000256" key="1">
    <source>
        <dbReference type="ARBA" id="ARBA00003269"/>
    </source>
</evidence>
<dbReference type="FunCoup" id="G8YUB9">
    <property type="interactions" value="1481"/>
</dbReference>
<evidence type="ECO:0000313" key="11">
    <source>
        <dbReference type="EMBL" id="CCE72452.1"/>
    </source>
</evidence>
<dbReference type="EMBL" id="FO082059">
    <property type="protein sequence ID" value="CCE72452.1"/>
    <property type="molecule type" value="Genomic_DNA"/>
</dbReference>
<feature type="region of interest" description="Disordered" evidence="9">
    <location>
        <begin position="496"/>
        <end position="524"/>
    </location>
</feature>
<dbReference type="AlphaFoldDB" id="G8YUB9"/>
<feature type="compositionally biased region" description="Basic and acidic residues" evidence="9">
    <location>
        <begin position="505"/>
        <end position="524"/>
    </location>
</feature>
<dbReference type="GO" id="GO:0005730">
    <property type="term" value="C:nucleolus"/>
    <property type="evidence" value="ECO:0007669"/>
    <property type="project" value="UniProtKB-SubCell"/>
</dbReference>
<evidence type="ECO:0000256" key="6">
    <source>
        <dbReference type="ARBA" id="ARBA00023134"/>
    </source>
</evidence>
<dbReference type="FunFam" id="3.40.50.300:FF:000559">
    <property type="entry name" value="Nuclear/nucleolar GTPase 2"/>
    <property type="match status" value="1"/>
</dbReference>
<proteinExistence type="inferred from homology"/>
<dbReference type="CDD" id="cd01858">
    <property type="entry name" value="NGP_1"/>
    <property type="match status" value="1"/>
</dbReference>
<dbReference type="Pfam" id="PF01926">
    <property type="entry name" value="MMR_HSR1"/>
    <property type="match status" value="1"/>
</dbReference>
<dbReference type="SUPFAM" id="SSF52540">
    <property type="entry name" value="P-loop containing nucleoside triphosphate hydrolases"/>
    <property type="match status" value="1"/>
</dbReference>
<keyword evidence="5 8" id="KW-0547">Nucleotide-binding</keyword>
<gene>
    <name evidence="11" type="primary">Piso0_000023</name>
    <name evidence="11" type="ORF">GNLVRS01_PISO0A00462g</name>
</gene>
<dbReference type="Gene3D" id="1.10.1580.10">
    <property type="match status" value="1"/>
</dbReference>
<dbReference type="HOGENOM" id="CLU_011106_4_0_1"/>
<name>G8YUB9_PICSO</name>
<dbReference type="Proteomes" id="UP000005222">
    <property type="component" value="Chromosome A"/>
</dbReference>
<evidence type="ECO:0000256" key="2">
    <source>
        <dbReference type="ARBA" id="ARBA00003892"/>
    </source>
</evidence>
<protein>
    <recommendedName>
        <fullName evidence="4 8">Nucleolar GTP-binding protein 2</fullName>
    </recommendedName>
</protein>
<dbReference type="InterPro" id="IPR030378">
    <property type="entry name" value="G_CP_dom"/>
</dbReference>
<dbReference type="STRING" id="559304.G8YUB9"/>
<evidence type="ECO:0000256" key="9">
    <source>
        <dbReference type="SAM" id="MobiDB-lite"/>
    </source>
</evidence>
<sequence length="524" mass="60097">MNKFFFLISSLKEFDSFVEMGTAKKEKQRRERHNDTRDANLKVKGENFYRDAKKVKHLSMYKSGRAVRNAKGDIIKAADLQSSDIPVARVDPNKKWFGNTRVIAQDALSHFREAMADKKHDSYSVLLKRNKLPMSLLDEKDKAESPAARILETESYEHAFGPKQQRKKPRLMTASNLEELASITEKDQQQYEEKLELDSTLGLMGNSILDKDDFTQEAKEAIFHKGQSKRIWNELYKVVDSSDVVIHVLDARDPLGTRCESVEKYIQTECPHKHLIYVLNKCDLVPTWVAAAWVKHLSKRFPTLAFHASITNSFGKGSLIQLLRQFSTLHSDRKQISVGFIGYPNTGKSSIINTLRRKKVCQVAPIPGETKVWQYITFMKKIFLIDCPGIVPPSQKDTESDILFRGVVRVEHVSSPEQYIPDLLKKCTRKHLERTYEVSGWARFEEDPALLEKAGIEFIELIARKQGRLLKGGEPDETGIAKQVLYDFTRGKIPWFVPPPQDENSENKETQKNKDVVEKKESEK</sequence>
<comment type="subcellular location">
    <subcellularLocation>
        <location evidence="3 8">Nucleus</location>
        <location evidence="3 8">Nucleolus</location>
    </subcellularLocation>
</comment>
<dbReference type="InterPro" id="IPR006073">
    <property type="entry name" value="GTP-bd"/>
</dbReference>
<dbReference type="OMA" id="RTQGFNH"/>
<evidence type="ECO:0000256" key="8">
    <source>
        <dbReference type="RuleBase" id="RU364023"/>
    </source>
</evidence>
<evidence type="ECO:0000256" key="3">
    <source>
        <dbReference type="ARBA" id="ARBA00004604"/>
    </source>
</evidence>
<reference evidence="11 12" key="1">
    <citation type="journal article" date="2012" name="G3 (Bethesda)">
        <title>Pichia sorbitophila, an interspecies yeast hybrid reveals early steps of genome resolution following polyploidization.</title>
        <authorList>
            <person name="Leh Louis V."/>
            <person name="Despons L."/>
            <person name="Friedrich A."/>
            <person name="Martin T."/>
            <person name="Durrens P."/>
            <person name="Casaregola S."/>
            <person name="Neuveglise C."/>
            <person name="Fairhead C."/>
            <person name="Marck C."/>
            <person name="Cruz J.A."/>
            <person name="Straub M.L."/>
            <person name="Kugler V."/>
            <person name="Sacerdot C."/>
            <person name="Uzunov Z."/>
            <person name="Thierry A."/>
            <person name="Weiss S."/>
            <person name="Bleykasten C."/>
            <person name="De Montigny J."/>
            <person name="Jacques N."/>
            <person name="Jung P."/>
            <person name="Lemaire M."/>
            <person name="Mallet S."/>
            <person name="Morel G."/>
            <person name="Richard G.F."/>
            <person name="Sarkar A."/>
            <person name="Savel G."/>
            <person name="Schacherer J."/>
            <person name="Seret M.L."/>
            <person name="Talla E."/>
            <person name="Samson G."/>
            <person name="Jubin C."/>
            <person name="Poulain J."/>
            <person name="Vacherie B."/>
            <person name="Barbe V."/>
            <person name="Pelletier E."/>
            <person name="Sherman D.J."/>
            <person name="Westhof E."/>
            <person name="Weissenbach J."/>
            <person name="Baret P.V."/>
            <person name="Wincker P."/>
            <person name="Gaillardin C."/>
            <person name="Dujon B."/>
            <person name="Souciet J.L."/>
        </authorList>
    </citation>
    <scope>NUCLEOTIDE SEQUENCE [LARGE SCALE GENOMIC DNA]</scope>
    <source>
        <strain evidence="12">ATCC MYA-4447 / BCRC 22081 / CBS 7064 / NBRC 10061 / NRRL Y-12695</strain>
    </source>
</reference>
<evidence type="ECO:0000259" key="10">
    <source>
        <dbReference type="PROSITE" id="PS51721"/>
    </source>
</evidence>
<dbReference type="eggNOG" id="KOG2423">
    <property type="taxonomic scope" value="Eukaryota"/>
</dbReference>
<organism evidence="11 12">
    <name type="scientific">Pichia sorbitophila (strain ATCC MYA-4447 / BCRC 22081 / CBS 7064 / NBRC 10061 / NRRL Y-12695)</name>
    <name type="common">Hybrid yeast</name>
    <dbReference type="NCBI Taxonomy" id="559304"/>
    <lineage>
        <taxon>Eukaryota</taxon>
        <taxon>Fungi</taxon>
        <taxon>Dikarya</taxon>
        <taxon>Ascomycota</taxon>
        <taxon>Saccharomycotina</taxon>
        <taxon>Pichiomycetes</taxon>
        <taxon>Debaryomycetaceae</taxon>
        <taxon>Millerozyma</taxon>
    </lineage>
</organism>
<comment type="function">
    <text evidence="2 8">GTPase that associates with pre-60S ribosomal subunits in the nucleolus and is required for their nuclear export and maturation.</text>
</comment>
<keyword evidence="12" id="KW-1185">Reference proteome</keyword>
<comment type="function">
    <text evidence="1">May be involved in the mitochondrial lipid metabolism.</text>
</comment>
<evidence type="ECO:0000256" key="7">
    <source>
        <dbReference type="ARBA" id="ARBA00023242"/>
    </source>
</evidence>
<dbReference type="InterPro" id="IPR027417">
    <property type="entry name" value="P-loop_NTPase"/>
</dbReference>
<dbReference type="PANTHER" id="PTHR11089:SF9">
    <property type="entry name" value="NUCLEOLAR GTP-BINDING PROTEIN 2"/>
    <property type="match status" value="1"/>
</dbReference>
<dbReference type="InterPro" id="IPR050755">
    <property type="entry name" value="TRAFAC_YlqF/YawG_RiboMat"/>
</dbReference>